<dbReference type="GO" id="GO:0016051">
    <property type="term" value="P:carbohydrate biosynthetic process"/>
    <property type="evidence" value="ECO:0007669"/>
    <property type="project" value="InterPro"/>
</dbReference>
<dbReference type="GO" id="GO:0047444">
    <property type="term" value="F:N-acylneuraminate-9-phosphate synthase activity"/>
    <property type="evidence" value="ECO:0007669"/>
    <property type="project" value="TreeGrafter"/>
</dbReference>
<dbReference type="InterPro" id="IPR006190">
    <property type="entry name" value="SAF_AFP_Neu5Ac"/>
</dbReference>
<dbReference type="EMBL" id="NCKV01004560">
    <property type="protein sequence ID" value="RWS24675.1"/>
    <property type="molecule type" value="Genomic_DNA"/>
</dbReference>
<dbReference type="PROSITE" id="PS50844">
    <property type="entry name" value="AFP_LIKE"/>
    <property type="match status" value="1"/>
</dbReference>
<comment type="caution">
    <text evidence="2">The sequence shown here is derived from an EMBL/GenBank/DDBJ whole genome shotgun (WGS) entry which is preliminary data.</text>
</comment>
<dbReference type="InterPro" id="IPR013132">
    <property type="entry name" value="PseI/NeuA/B-like_N"/>
</dbReference>
<dbReference type="InterPro" id="IPR013785">
    <property type="entry name" value="Aldolase_TIM"/>
</dbReference>
<dbReference type="PANTHER" id="PTHR42966:SF1">
    <property type="entry name" value="SIALIC ACID SYNTHASE"/>
    <property type="match status" value="1"/>
</dbReference>
<dbReference type="InterPro" id="IPR057736">
    <property type="entry name" value="SAF_PseI/NeuA/NeuB"/>
</dbReference>
<dbReference type="Pfam" id="PF08666">
    <property type="entry name" value="SAF"/>
    <property type="match status" value="1"/>
</dbReference>
<dbReference type="AlphaFoldDB" id="A0A443SB93"/>
<dbReference type="OrthoDB" id="9928645at2759"/>
<dbReference type="VEuPathDB" id="VectorBase:LDEU007365"/>
<sequence length="363" mass="40843">MASTSRFELTPNRYVGIDEPCFVIAEIGQNHQGKMEIAMQMIKAAAEIKCDCVKLQKCYLESKFTRSALQREYRSPHSFGETYGEHKAALQFTDEQFVTLQRYAHNVGIEFTASAMDIRSVDFLCQINVPFIKIGSGDTDNVQLLKHCANKSQPIVYSTGMHSIDTIKRMYNLIAPLNHRLCILHCVSSYPTPIEDIHLNVIQQYCDEFPSSVIGYSGHELGVHISLAAVVMGAKVLERHFTLDKSMKGSDHKCSLEPQEFKSLVANIRDIEKAMGTKLKQRRDSELDCYFKLGKSIVAATRISKGTVVEEHHLDIKVSVPNGLRPEQMYDIIGRKILNDVDIDCPLQLTDLETAVVANKLCE</sequence>
<dbReference type="InterPro" id="IPR013974">
    <property type="entry name" value="SAF"/>
</dbReference>
<dbReference type="PANTHER" id="PTHR42966">
    <property type="entry name" value="N-ACETYLNEURAMINATE SYNTHASE"/>
    <property type="match status" value="1"/>
</dbReference>
<dbReference type="Gene3D" id="3.20.20.70">
    <property type="entry name" value="Aldolase class I"/>
    <property type="match status" value="1"/>
</dbReference>
<gene>
    <name evidence="2" type="ORF">B4U80_06227</name>
</gene>
<dbReference type="InterPro" id="IPR036732">
    <property type="entry name" value="AFP_Neu5c_C_sf"/>
</dbReference>
<reference evidence="2 3" key="1">
    <citation type="journal article" date="2018" name="Gigascience">
        <title>Genomes of trombidid mites reveal novel predicted allergens and laterally-transferred genes associated with secondary metabolism.</title>
        <authorList>
            <person name="Dong X."/>
            <person name="Chaisiri K."/>
            <person name="Xia D."/>
            <person name="Armstrong S.D."/>
            <person name="Fang Y."/>
            <person name="Donnelly M.J."/>
            <person name="Kadowaki T."/>
            <person name="McGarry J.W."/>
            <person name="Darby A.C."/>
            <person name="Makepeace B.L."/>
        </authorList>
    </citation>
    <scope>NUCLEOTIDE SEQUENCE [LARGE SCALE GENOMIC DNA]</scope>
    <source>
        <strain evidence="2">UoL-UT</strain>
    </source>
</reference>
<accession>A0A443SB93</accession>
<evidence type="ECO:0000313" key="2">
    <source>
        <dbReference type="EMBL" id="RWS24675.1"/>
    </source>
</evidence>
<dbReference type="InterPro" id="IPR051690">
    <property type="entry name" value="PseI-like"/>
</dbReference>
<name>A0A443SB93_9ACAR</name>
<keyword evidence="3" id="KW-1185">Reference proteome</keyword>
<dbReference type="CDD" id="cd11615">
    <property type="entry name" value="SAF_NeuB_like"/>
    <property type="match status" value="1"/>
</dbReference>
<dbReference type="SUPFAM" id="SSF51269">
    <property type="entry name" value="AFP III-like domain"/>
    <property type="match status" value="1"/>
</dbReference>
<evidence type="ECO:0000313" key="3">
    <source>
        <dbReference type="Proteomes" id="UP000288716"/>
    </source>
</evidence>
<dbReference type="SUPFAM" id="SSF51569">
    <property type="entry name" value="Aldolase"/>
    <property type="match status" value="1"/>
</dbReference>
<dbReference type="Gene3D" id="3.90.1210.10">
    <property type="entry name" value="Antifreeze-like/N-acetylneuraminic acid synthase C-terminal domain"/>
    <property type="match status" value="1"/>
</dbReference>
<evidence type="ECO:0000259" key="1">
    <source>
        <dbReference type="PROSITE" id="PS50844"/>
    </source>
</evidence>
<dbReference type="STRING" id="299467.A0A443SB93"/>
<proteinExistence type="predicted"/>
<dbReference type="Pfam" id="PF03102">
    <property type="entry name" value="NeuB"/>
    <property type="match status" value="1"/>
</dbReference>
<organism evidence="2 3">
    <name type="scientific">Leptotrombidium deliense</name>
    <dbReference type="NCBI Taxonomy" id="299467"/>
    <lineage>
        <taxon>Eukaryota</taxon>
        <taxon>Metazoa</taxon>
        <taxon>Ecdysozoa</taxon>
        <taxon>Arthropoda</taxon>
        <taxon>Chelicerata</taxon>
        <taxon>Arachnida</taxon>
        <taxon>Acari</taxon>
        <taxon>Acariformes</taxon>
        <taxon>Trombidiformes</taxon>
        <taxon>Prostigmata</taxon>
        <taxon>Anystina</taxon>
        <taxon>Parasitengona</taxon>
        <taxon>Trombiculoidea</taxon>
        <taxon>Trombiculidae</taxon>
        <taxon>Leptotrombidium</taxon>
    </lineage>
</organism>
<feature type="domain" description="AFP-like" evidence="1">
    <location>
        <begin position="296"/>
        <end position="355"/>
    </location>
</feature>
<protein>
    <submittedName>
        <fullName evidence="2">Sialic acid synthase-like protein</fullName>
    </submittedName>
</protein>
<dbReference type="Proteomes" id="UP000288716">
    <property type="component" value="Unassembled WGS sequence"/>
</dbReference>